<organism evidence="1 2">
    <name type="scientific">Enterococcus durans</name>
    <dbReference type="NCBI Taxonomy" id="53345"/>
    <lineage>
        <taxon>Bacteria</taxon>
        <taxon>Bacillati</taxon>
        <taxon>Bacillota</taxon>
        <taxon>Bacilli</taxon>
        <taxon>Lactobacillales</taxon>
        <taxon>Enterococcaceae</taxon>
        <taxon>Enterococcus</taxon>
    </lineage>
</organism>
<sequence length="430" mass="52262">MKWQKLLTKNVQNLFLLIHQMKDLTWKKADLAEKLMVDVKTIDRYLKRLEEKDIPIQLIQQKKSVCLVYNKGYSEPYLLFDFLIQSSSFCLLKDLILQKKYQQVYDRSSQERLRKWLGEYHLSFSYKKGQIYGAERKIRYLIFCFLRDFPHFYVEDTERSFSEVFIQLLEQRKEVSEVELLNENQTVFFEMFPELLFLREQHLSEKEKIYRCILRLSCNIIIEKRWEKIEETQDYRKLMIVTEKLDSLFWLTSEYESTNKKSITRVIYQEWLRYTIGIQEHTVKEELQTYHEFLKKIPNCQEKLSQFRTALQQALDYPASEWDLCLLKVLQERGYLELYPPEVKIVFFFRYDHEEARRLAAVLDKTLRHRKRTAIHVCTRATPPNYAQLIITDHFFPLVNNKDQKTYFYQSSFGIDRLLSDIDYWIDTKN</sequence>
<dbReference type="EMBL" id="LEPB01000004">
    <property type="protein sequence ID" value="RCA11191.1"/>
    <property type="molecule type" value="Genomic_DNA"/>
</dbReference>
<name>A0A367CEY7_9ENTE</name>
<dbReference type="Proteomes" id="UP000252797">
    <property type="component" value="Unassembled WGS sequence"/>
</dbReference>
<protein>
    <submittedName>
        <fullName evidence="1">Uncharacterized protein</fullName>
    </submittedName>
</protein>
<dbReference type="AlphaFoldDB" id="A0A367CEY7"/>
<evidence type="ECO:0000313" key="1">
    <source>
        <dbReference type="EMBL" id="RCA11191.1"/>
    </source>
</evidence>
<gene>
    <name evidence="1" type="ORF">EA71_01946</name>
</gene>
<comment type="caution">
    <text evidence="1">The sequence shown here is derived from an EMBL/GenBank/DDBJ whole genome shotgun (WGS) entry which is preliminary data.</text>
</comment>
<proteinExistence type="predicted"/>
<accession>A0A367CEY7</accession>
<dbReference type="RefSeq" id="WP_081134357.1">
    <property type="nucleotide sequence ID" value="NZ_CABGKH010000012.1"/>
</dbReference>
<dbReference type="STRING" id="53345.LIU_10360"/>
<dbReference type="GeneID" id="56741832"/>
<dbReference type="Pfam" id="PF05043">
    <property type="entry name" value="Mga"/>
    <property type="match status" value="1"/>
</dbReference>
<evidence type="ECO:0000313" key="2">
    <source>
        <dbReference type="Proteomes" id="UP000252797"/>
    </source>
</evidence>
<dbReference type="InterPro" id="IPR007737">
    <property type="entry name" value="Mga_HTH"/>
</dbReference>
<reference evidence="1 2" key="1">
    <citation type="submission" date="2015-06" db="EMBL/GenBank/DDBJ databases">
        <title>The Genome Sequence of Enterococcus durans 4EA1.</title>
        <authorList>
            <consortium name="The Broad Institute Genomics Platform"/>
            <consortium name="The Broad Institute Genome Sequencing Center for Infectious Disease"/>
            <person name="Earl A.M."/>
            <person name="Van Tyne D."/>
            <person name="Lebreton F."/>
            <person name="Saavedra J.T."/>
            <person name="Gilmore M.S."/>
            <person name="Manson Mcguire A."/>
            <person name="Clock S."/>
            <person name="Crupain M."/>
            <person name="Rangan U."/>
            <person name="Young S."/>
            <person name="Abouelleil A."/>
            <person name="Cao P."/>
            <person name="Chapman S.B."/>
            <person name="Griggs A."/>
            <person name="Priest M."/>
            <person name="Shea T."/>
            <person name="Wortman J."/>
            <person name="Nusbaum C."/>
            <person name="Birren B."/>
        </authorList>
    </citation>
    <scope>NUCLEOTIDE SEQUENCE [LARGE SCALE GENOMIC DNA]</scope>
    <source>
        <strain evidence="1 2">4EA1</strain>
    </source>
</reference>